<evidence type="ECO:0000259" key="1">
    <source>
        <dbReference type="Pfam" id="PF00462"/>
    </source>
</evidence>
<reference evidence="2 3" key="1">
    <citation type="submission" date="2018-01" db="EMBL/GenBank/DDBJ databases">
        <title>Genome sequence of the PGP bacterium Paenibacillus illinoisensis E3.</title>
        <authorList>
            <person name="Rolli E."/>
            <person name="Marasco R."/>
            <person name="Bessem C."/>
            <person name="Michoud G."/>
            <person name="Gaiarsa S."/>
            <person name="Borin S."/>
            <person name="Daffonchio D."/>
        </authorList>
    </citation>
    <scope>NUCLEOTIDE SEQUENCE [LARGE SCALE GENOMIC DNA]</scope>
    <source>
        <strain evidence="2 3">E3</strain>
    </source>
</reference>
<dbReference type="CDD" id="cd02976">
    <property type="entry name" value="NrdH"/>
    <property type="match status" value="1"/>
</dbReference>
<evidence type="ECO:0000313" key="2">
    <source>
        <dbReference type="EMBL" id="PYY30068.1"/>
    </source>
</evidence>
<dbReference type="PROSITE" id="PS00195">
    <property type="entry name" value="GLUTAREDOXIN_1"/>
    <property type="match status" value="1"/>
</dbReference>
<dbReference type="Pfam" id="PF00462">
    <property type="entry name" value="Glutaredoxin"/>
    <property type="match status" value="1"/>
</dbReference>
<dbReference type="AlphaFoldDB" id="A0A2W0CQZ8"/>
<dbReference type="InterPro" id="IPR011767">
    <property type="entry name" value="GLR_AS"/>
</dbReference>
<accession>A0A2W0CQZ8</accession>
<evidence type="ECO:0000313" key="3">
    <source>
        <dbReference type="Proteomes" id="UP000247459"/>
    </source>
</evidence>
<dbReference type="EMBL" id="PRLG01000013">
    <property type="protein sequence ID" value="PYY30068.1"/>
    <property type="molecule type" value="Genomic_DNA"/>
</dbReference>
<dbReference type="InterPro" id="IPR002109">
    <property type="entry name" value="Glutaredoxin"/>
</dbReference>
<organism evidence="2 3">
    <name type="scientific">Paenibacillus illinoisensis</name>
    <dbReference type="NCBI Taxonomy" id="59845"/>
    <lineage>
        <taxon>Bacteria</taxon>
        <taxon>Bacillati</taxon>
        <taxon>Bacillota</taxon>
        <taxon>Bacilli</taxon>
        <taxon>Bacillales</taxon>
        <taxon>Paenibacillaceae</taxon>
        <taxon>Paenibacillus</taxon>
    </lineage>
</organism>
<comment type="caution">
    <text evidence="2">The sequence shown here is derived from an EMBL/GenBank/DDBJ whole genome shotgun (WGS) entry which is preliminary data.</text>
</comment>
<dbReference type="PROSITE" id="PS51354">
    <property type="entry name" value="GLUTAREDOXIN_2"/>
    <property type="match status" value="1"/>
</dbReference>
<name>A0A2W0CQZ8_9BACL</name>
<dbReference type="GO" id="GO:0004364">
    <property type="term" value="F:glutathione transferase activity"/>
    <property type="evidence" value="ECO:0007669"/>
    <property type="project" value="UniProtKB-EC"/>
</dbReference>
<dbReference type="Proteomes" id="UP000247459">
    <property type="component" value="Unassembled WGS sequence"/>
</dbReference>
<protein>
    <submittedName>
        <fullName evidence="2">Glutaredoxin</fullName>
        <ecNumber evidence="2">2.5.1.18</ecNumber>
    </submittedName>
</protein>
<dbReference type="SUPFAM" id="SSF52833">
    <property type="entry name" value="Thioredoxin-like"/>
    <property type="match status" value="1"/>
</dbReference>
<dbReference type="Gene3D" id="3.40.30.10">
    <property type="entry name" value="Glutaredoxin"/>
    <property type="match status" value="1"/>
</dbReference>
<dbReference type="OrthoDB" id="9795531at2"/>
<gene>
    <name evidence="2" type="primary">rhiK</name>
    <name evidence="2" type="ORF">PIL02S_01670</name>
</gene>
<feature type="domain" description="Glutaredoxin" evidence="1">
    <location>
        <begin position="4"/>
        <end position="60"/>
    </location>
</feature>
<keyword evidence="2" id="KW-0808">Transferase</keyword>
<dbReference type="InterPro" id="IPR036249">
    <property type="entry name" value="Thioredoxin-like_sf"/>
</dbReference>
<sequence length="89" mass="10396">MFKLYQRERCPYCKPVRELLTDLGVSYININVTKERSERKELIELTGVPFVPALHDGDHILAGRLEDNQHILEYIQQHFSNVKQDVSAK</sequence>
<dbReference type="RefSeq" id="WP_110757520.1">
    <property type="nucleotide sequence ID" value="NZ_JACLBX010000016.1"/>
</dbReference>
<proteinExistence type="predicted"/>
<dbReference type="EC" id="2.5.1.18" evidence="2"/>